<dbReference type="EMBL" id="CP023482">
    <property type="protein sequence ID" value="ATH96437.1"/>
    <property type="molecule type" value="Genomic_DNA"/>
</dbReference>
<dbReference type="Gene3D" id="2.30.30.370">
    <property type="entry name" value="FAH"/>
    <property type="match status" value="1"/>
</dbReference>
<proteinExistence type="predicted"/>
<keyword evidence="1" id="KW-0479">Metal-binding</keyword>
<protein>
    <submittedName>
        <fullName evidence="4">2-hydroxyhepta-2,4-diene-1,7-dioate isomerase</fullName>
    </submittedName>
</protein>
<feature type="domain" description="Fumarylacetoacetase-like C-terminal" evidence="2">
    <location>
        <begin position="61"/>
        <end position="256"/>
    </location>
</feature>
<dbReference type="Gene3D" id="3.90.850.10">
    <property type="entry name" value="Fumarylacetoacetase-like, C-terminal domain"/>
    <property type="match status" value="1"/>
</dbReference>
<name>A0ABM6PLJ0_9MICO</name>
<keyword evidence="5" id="KW-1185">Reference proteome</keyword>
<evidence type="ECO:0000259" key="3">
    <source>
        <dbReference type="Pfam" id="PF10370"/>
    </source>
</evidence>
<evidence type="ECO:0000313" key="5">
    <source>
        <dbReference type="Proteomes" id="UP000815698"/>
    </source>
</evidence>
<dbReference type="RefSeq" id="WP_096882824.1">
    <property type="nucleotide sequence ID" value="NZ_CP023482.1"/>
</dbReference>
<evidence type="ECO:0000313" key="4">
    <source>
        <dbReference type="EMBL" id="ATH96437.1"/>
    </source>
</evidence>
<dbReference type="PANTHER" id="PTHR11820:SF7">
    <property type="entry name" value="ACYLPYRUVASE FAHD1, MITOCHONDRIAL"/>
    <property type="match status" value="1"/>
</dbReference>
<evidence type="ECO:0000256" key="1">
    <source>
        <dbReference type="ARBA" id="ARBA00022723"/>
    </source>
</evidence>
<dbReference type="InterPro" id="IPR011234">
    <property type="entry name" value="Fumarylacetoacetase-like_C"/>
</dbReference>
<reference evidence="4 5" key="1">
    <citation type="journal article" date="2016" name="Int. J. Syst. Evol. Microbiol.">
        <title>Dermabacter jinjuensis sp. nov., a novel species of the genus Dermabacter isolated from a clinical specimen.</title>
        <authorList>
            <person name="Park Y.K."/>
            <person name="Lee K.M."/>
            <person name="Lee W.K."/>
            <person name="Cho M.J."/>
            <person name="Lee H.S."/>
            <person name="Cho Y.G."/>
            <person name="Lee Y.C."/>
            <person name="Lee W.K."/>
            <person name="Seong W.K."/>
            <person name="Hwang K.J."/>
        </authorList>
    </citation>
    <scope>NUCLEOTIDE SEQUENCE [LARGE SCALE GENOMIC DNA]</scope>
    <source>
        <strain evidence="4 5">32T</strain>
    </source>
</reference>
<evidence type="ECO:0000259" key="2">
    <source>
        <dbReference type="Pfam" id="PF01557"/>
    </source>
</evidence>
<dbReference type="SUPFAM" id="SSF56529">
    <property type="entry name" value="FAH"/>
    <property type="match status" value="1"/>
</dbReference>
<dbReference type="Pfam" id="PF01557">
    <property type="entry name" value="FAA_hydrolase"/>
    <property type="match status" value="1"/>
</dbReference>
<dbReference type="InterPro" id="IPR036663">
    <property type="entry name" value="Fumarylacetoacetase_C_sf"/>
</dbReference>
<dbReference type="Pfam" id="PF10370">
    <property type="entry name" value="Rv2993c-like_N"/>
    <property type="match status" value="1"/>
</dbReference>
<feature type="domain" description="Rv2993c-like N-terminal" evidence="3">
    <location>
        <begin position="1"/>
        <end position="55"/>
    </location>
</feature>
<keyword evidence="4" id="KW-0413">Isomerase</keyword>
<accession>A0ABM6PLJ0</accession>
<organism evidence="4 5">
    <name type="scientific">Dermabacter jinjuensis</name>
    <dbReference type="NCBI Taxonomy" id="1667168"/>
    <lineage>
        <taxon>Bacteria</taxon>
        <taxon>Bacillati</taxon>
        <taxon>Actinomycetota</taxon>
        <taxon>Actinomycetes</taxon>
        <taxon>Micrococcales</taxon>
        <taxon>Dermabacteraceae</taxon>
        <taxon>Dermabacter</taxon>
    </lineage>
</organism>
<dbReference type="GO" id="GO:0016853">
    <property type="term" value="F:isomerase activity"/>
    <property type="evidence" value="ECO:0007669"/>
    <property type="project" value="UniProtKB-KW"/>
</dbReference>
<sequence>MRIARFTTGSNPMFGIVQEKDGVDMVYGISGDPLYTQIQPNGTILPLEDVRLLAPVIPRSKVVGVGKNYAEHAREMGGEAPERPLLFLKPNTSVIGPNDPIVYPADAAELSFEAELAVVIKTLAKNIPAERASDVILGYTCANDLTVRDAQREESQWFRAKAFDTSCPLGPWIETDLDTANARIRSRVNGEVKQDGTSADMLRGIPELIEEITRSTTLLPGDVILTGTPAGVGLVNVGDTVEIDIDGIGTLTNRIVSPEELEA</sequence>
<dbReference type="PANTHER" id="PTHR11820">
    <property type="entry name" value="ACYLPYRUVASE"/>
    <property type="match status" value="1"/>
</dbReference>
<gene>
    <name evidence="4" type="ORF">COP05_04505</name>
</gene>
<dbReference type="Proteomes" id="UP000815698">
    <property type="component" value="Chromosome"/>
</dbReference>
<dbReference type="InterPro" id="IPR018833">
    <property type="entry name" value="Rv2993c-like_N"/>
</dbReference>